<reference evidence="14 15" key="1">
    <citation type="submission" date="2022-12" db="EMBL/GenBank/DDBJ databases">
        <title>Chromosome-level genome of Tegillarca granosa.</title>
        <authorList>
            <person name="Kim J."/>
        </authorList>
    </citation>
    <scope>NUCLEOTIDE SEQUENCE [LARGE SCALE GENOMIC DNA]</scope>
    <source>
        <strain evidence="14">Teg-2019</strain>
        <tissue evidence="14">Adductor muscle</tissue>
    </source>
</reference>
<accession>A0ABQ9EHL0</accession>
<dbReference type="InterPro" id="IPR013766">
    <property type="entry name" value="Thioredoxin_domain"/>
</dbReference>
<dbReference type="Gene3D" id="3.40.30.10">
    <property type="entry name" value="Glutaredoxin"/>
    <property type="match status" value="4"/>
</dbReference>
<organism evidence="14 15">
    <name type="scientific">Tegillarca granosa</name>
    <name type="common">Malaysian cockle</name>
    <name type="synonym">Anadara granosa</name>
    <dbReference type="NCBI Taxonomy" id="220873"/>
    <lineage>
        <taxon>Eukaryota</taxon>
        <taxon>Metazoa</taxon>
        <taxon>Spiralia</taxon>
        <taxon>Lophotrochozoa</taxon>
        <taxon>Mollusca</taxon>
        <taxon>Bivalvia</taxon>
        <taxon>Autobranchia</taxon>
        <taxon>Pteriomorphia</taxon>
        <taxon>Arcoida</taxon>
        <taxon>Arcoidea</taxon>
        <taxon>Arcidae</taxon>
        <taxon>Tegillarca</taxon>
    </lineage>
</organism>
<evidence type="ECO:0000256" key="6">
    <source>
        <dbReference type="ARBA" id="ARBA00022737"/>
    </source>
</evidence>
<keyword evidence="6" id="KW-0677">Repeat</keyword>
<keyword evidence="7" id="KW-0256">Endoplasmic reticulum</keyword>
<feature type="signal peptide" evidence="12">
    <location>
        <begin position="1"/>
        <end position="19"/>
    </location>
</feature>
<dbReference type="Pfam" id="PF00085">
    <property type="entry name" value="Thioredoxin"/>
    <property type="match status" value="2"/>
</dbReference>
<dbReference type="PANTHER" id="PTHR18929:SF132">
    <property type="entry name" value="PROTEIN DISULFIDE-ISOMERASE A3"/>
    <property type="match status" value="1"/>
</dbReference>
<comment type="similarity">
    <text evidence="3 11">Belongs to the protein disulfide isomerase family.</text>
</comment>
<dbReference type="CDD" id="cd02995">
    <property type="entry name" value="PDI_a_PDI_a'_C"/>
    <property type="match status" value="1"/>
</dbReference>
<evidence type="ECO:0000256" key="8">
    <source>
        <dbReference type="ARBA" id="ARBA00023157"/>
    </source>
</evidence>
<evidence type="ECO:0000256" key="12">
    <source>
        <dbReference type="RuleBase" id="RU361130"/>
    </source>
</evidence>
<evidence type="ECO:0000256" key="3">
    <source>
        <dbReference type="ARBA" id="ARBA00006347"/>
    </source>
</evidence>
<dbReference type="InterPro" id="IPR017937">
    <property type="entry name" value="Thioredoxin_CS"/>
</dbReference>
<dbReference type="CDD" id="cd03073">
    <property type="entry name" value="PDI_b'_ERp72_ERp57"/>
    <property type="match status" value="1"/>
</dbReference>
<comment type="caution">
    <text evidence="14">The sequence shown here is derived from an EMBL/GenBank/DDBJ whole genome shotgun (WGS) entry which is preliminary data.</text>
</comment>
<evidence type="ECO:0000256" key="7">
    <source>
        <dbReference type="ARBA" id="ARBA00022824"/>
    </source>
</evidence>
<dbReference type="SUPFAM" id="SSF52833">
    <property type="entry name" value="Thioredoxin-like"/>
    <property type="match status" value="3"/>
</dbReference>
<evidence type="ECO:0000256" key="1">
    <source>
        <dbReference type="ARBA" id="ARBA00001182"/>
    </source>
</evidence>
<dbReference type="Pfam" id="PF13848">
    <property type="entry name" value="Thioredoxin_6"/>
    <property type="match status" value="1"/>
</dbReference>
<gene>
    <name evidence="14" type="ORF">KUTeg_018314</name>
</gene>
<dbReference type="NCBIfam" id="TIGR01126">
    <property type="entry name" value="pdi_dom"/>
    <property type="match status" value="2"/>
</dbReference>
<proteinExistence type="inferred from homology"/>
<evidence type="ECO:0000256" key="4">
    <source>
        <dbReference type="ARBA" id="ARBA00012723"/>
    </source>
</evidence>
<evidence type="ECO:0000313" key="14">
    <source>
        <dbReference type="EMBL" id="KAJ8304731.1"/>
    </source>
</evidence>
<dbReference type="PANTHER" id="PTHR18929">
    <property type="entry name" value="PROTEIN DISULFIDE ISOMERASE"/>
    <property type="match status" value="1"/>
</dbReference>
<keyword evidence="9 12" id="KW-0413">Isomerase</keyword>
<evidence type="ECO:0000256" key="5">
    <source>
        <dbReference type="ARBA" id="ARBA00022729"/>
    </source>
</evidence>
<evidence type="ECO:0000256" key="11">
    <source>
        <dbReference type="RuleBase" id="RU004208"/>
    </source>
</evidence>
<name>A0ABQ9EHL0_TEGGR</name>
<dbReference type="CDD" id="cd02961">
    <property type="entry name" value="PDI_a_family"/>
    <property type="match status" value="1"/>
</dbReference>
<evidence type="ECO:0000256" key="2">
    <source>
        <dbReference type="ARBA" id="ARBA00004319"/>
    </source>
</evidence>
<dbReference type="EC" id="5.3.4.1" evidence="4 12"/>
<evidence type="ECO:0000256" key="10">
    <source>
        <dbReference type="ARBA" id="ARBA00023284"/>
    </source>
</evidence>
<protein>
    <recommendedName>
        <fullName evidence="4 12">Protein disulfide-isomerase</fullName>
        <ecNumber evidence="4 12">5.3.4.1</ecNumber>
    </recommendedName>
</protein>
<keyword evidence="5 12" id="KW-0732">Signal</keyword>
<dbReference type="NCBIfam" id="TIGR01130">
    <property type="entry name" value="ER_PDI_fam"/>
    <property type="match status" value="1"/>
</dbReference>
<dbReference type="InterPro" id="IPR005792">
    <property type="entry name" value="Prot_disulphide_isomerase"/>
</dbReference>
<dbReference type="InterPro" id="IPR036249">
    <property type="entry name" value="Thioredoxin-like_sf"/>
</dbReference>
<evidence type="ECO:0000259" key="13">
    <source>
        <dbReference type="PROSITE" id="PS51352"/>
    </source>
</evidence>
<dbReference type="PRINTS" id="PR00421">
    <property type="entry name" value="THIOREDOXIN"/>
</dbReference>
<dbReference type="Proteomes" id="UP001217089">
    <property type="component" value="Unassembled WGS sequence"/>
</dbReference>
<keyword evidence="15" id="KW-1185">Reference proteome</keyword>
<dbReference type="PROSITE" id="PS51352">
    <property type="entry name" value="THIOREDOXIN_2"/>
    <property type="match status" value="2"/>
</dbReference>
<feature type="domain" description="Thioredoxin" evidence="13">
    <location>
        <begin position="16"/>
        <end position="128"/>
    </location>
</feature>
<feature type="chain" id="PRO_5044972442" description="Protein disulfide-isomerase" evidence="12">
    <location>
        <begin position="20"/>
        <end position="496"/>
    </location>
</feature>
<feature type="domain" description="Thioredoxin" evidence="13">
    <location>
        <begin position="346"/>
        <end position="475"/>
    </location>
</feature>
<sequence length="496" mass="55813">MVDMYSLFCLLSLTALAYASDVLEFTDSNFEDNIKPLNLALVEFYAPWCGHCKRLAPEYEKAATTLKDNDPPVPLIKVDCTVETSTCSKHGVSGYPTLKIFRNGEVSEDYSGPREAGGIVKTMASKAGPTSKEITSVAEAEKFLGKNDYVVFAFYSSSSDKVAETFHKVADSMNGECKFAHSTDKAVLEKYGYKNNIVLFQPDSLKSKFEEAERKYSDDMTLYAVKDWLKKELLGLCAHRTMDNADKFVTPYVVAYFDVDYKKNVKGTNYWRNRVMKVGKKLRDAGKNVNFAISNHKDFSHELGEYGLNDVKGDKPVVAGRDKSDKKYVMQEEFSMDNLEKFVNDMLDGKLEPHIKSEPLPEDNSGGVKTVVGKNFDEIVNNNDKDVLIEFYAPWCGHCKSLEPKYTELGEKLIDEPGITIAKMDATANDVNKPYEVTGFPTIYFAPKGSKQNPKRYEGGREVKDFIKYLAKESTDELQGYDRNGKKKKGGKKQEL</sequence>
<dbReference type="InterPro" id="IPR005788">
    <property type="entry name" value="PDI_thioredoxin-like_dom"/>
</dbReference>
<dbReference type="PROSITE" id="PS00194">
    <property type="entry name" value="THIOREDOXIN_1"/>
    <property type="match status" value="2"/>
</dbReference>
<comment type="catalytic activity">
    <reaction evidence="1 12">
        <text>Catalyzes the rearrangement of -S-S- bonds in proteins.</text>
        <dbReference type="EC" id="5.3.4.1"/>
    </reaction>
</comment>
<evidence type="ECO:0000256" key="9">
    <source>
        <dbReference type="ARBA" id="ARBA00023235"/>
    </source>
</evidence>
<dbReference type="EMBL" id="JARBDR010000903">
    <property type="protein sequence ID" value="KAJ8304731.1"/>
    <property type="molecule type" value="Genomic_DNA"/>
</dbReference>
<keyword evidence="10" id="KW-0676">Redox-active center</keyword>
<comment type="subcellular location">
    <subcellularLocation>
        <location evidence="2">Endoplasmic reticulum lumen</location>
    </subcellularLocation>
</comment>
<keyword evidence="8" id="KW-1015">Disulfide bond</keyword>
<evidence type="ECO:0000313" key="15">
    <source>
        <dbReference type="Proteomes" id="UP001217089"/>
    </source>
</evidence>